<sequence>MTRSVKRVISTSLGILGWHGVLLFLLIISLFKIFHWEHERPLEQEIAACPCTLGAIYSNIMFLLPSLAAYMIACFAYFRQDDGSVPWSALKKFYEMVRSCDFLEESTDFDFHVEVCNFCHQVERDWTLVKIAVSAVISSLYPLVWITLSLLQAHYYVCAQVGPSPIIVTSFCNVTIGEDYSKEYALAEIRSKVIGGILFACMLFFAGLFVILHGEIENYLKKIEKSSDDDESTGKLAVCVTVLPDHSHGATDVSGAATSRRSSAPIIPSGPGAPGFKCQSTIKQDPSDKAKGIQIHLTDKLVSALQGSFRNGGWQGVDIRCSQQEEQRNLLGCFPFRSPSRTKLLSDAQRKHEYESLREVVDKTTRG</sequence>
<protein>
    <submittedName>
        <fullName evidence="3">Uncharacterized protein</fullName>
    </submittedName>
</protein>
<keyword evidence="2" id="KW-0812">Transmembrane</keyword>
<evidence type="ECO:0000256" key="2">
    <source>
        <dbReference type="SAM" id="Phobius"/>
    </source>
</evidence>
<keyword evidence="2" id="KW-0472">Membrane</keyword>
<keyword evidence="2" id="KW-1133">Transmembrane helix</keyword>
<evidence type="ECO:0000313" key="4">
    <source>
        <dbReference type="Proteomes" id="UP001159428"/>
    </source>
</evidence>
<dbReference type="Proteomes" id="UP001159428">
    <property type="component" value="Unassembled WGS sequence"/>
</dbReference>
<feature type="transmembrane region" description="Helical" evidence="2">
    <location>
        <begin position="128"/>
        <end position="148"/>
    </location>
</feature>
<gene>
    <name evidence="3" type="ORF">PMEA_00001429</name>
</gene>
<feature type="transmembrane region" description="Helical" evidence="2">
    <location>
        <begin position="12"/>
        <end position="34"/>
    </location>
</feature>
<proteinExistence type="predicted"/>
<feature type="compositionally biased region" description="Low complexity" evidence="1">
    <location>
        <begin position="259"/>
        <end position="270"/>
    </location>
</feature>
<feature type="transmembrane region" description="Helical" evidence="2">
    <location>
        <begin position="193"/>
        <end position="212"/>
    </location>
</feature>
<evidence type="ECO:0000313" key="3">
    <source>
        <dbReference type="EMBL" id="CAH3106286.1"/>
    </source>
</evidence>
<accession>A0AAU9W6X0</accession>
<name>A0AAU9W6X0_9CNID</name>
<feature type="transmembrane region" description="Helical" evidence="2">
    <location>
        <begin position="54"/>
        <end position="78"/>
    </location>
</feature>
<comment type="caution">
    <text evidence="3">The sequence shown here is derived from an EMBL/GenBank/DDBJ whole genome shotgun (WGS) entry which is preliminary data.</text>
</comment>
<feature type="region of interest" description="Disordered" evidence="1">
    <location>
        <begin position="249"/>
        <end position="275"/>
    </location>
</feature>
<evidence type="ECO:0000256" key="1">
    <source>
        <dbReference type="SAM" id="MobiDB-lite"/>
    </source>
</evidence>
<keyword evidence="4" id="KW-1185">Reference proteome</keyword>
<dbReference type="AlphaFoldDB" id="A0AAU9W6X0"/>
<organism evidence="3 4">
    <name type="scientific">Pocillopora meandrina</name>
    <dbReference type="NCBI Taxonomy" id="46732"/>
    <lineage>
        <taxon>Eukaryota</taxon>
        <taxon>Metazoa</taxon>
        <taxon>Cnidaria</taxon>
        <taxon>Anthozoa</taxon>
        <taxon>Hexacorallia</taxon>
        <taxon>Scleractinia</taxon>
        <taxon>Astrocoeniina</taxon>
        <taxon>Pocilloporidae</taxon>
        <taxon>Pocillopora</taxon>
    </lineage>
</organism>
<dbReference type="EMBL" id="CALNXJ010000010">
    <property type="protein sequence ID" value="CAH3106286.1"/>
    <property type="molecule type" value="Genomic_DNA"/>
</dbReference>
<reference evidence="3 4" key="1">
    <citation type="submission" date="2022-05" db="EMBL/GenBank/DDBJ databases">
        <authorList>
            <consortium name="Genoscope - CEA"/>
            <person name="William W."/>
        </authorList>
    </citation>
    <scope>NUCLEOTIDE SEQUENCE [LARGE SCALE GENOMIC DNA]</scope>
</reference>